<dbReference type="RefSeq" id="WP_129920910.1">
    <property type="nucleotide sequence ID" value="NZ_SEWE01000016.1"/>
</dbReference>
<dbReference type="AlphaFoldDB" id="A0A4Q5LBN1"/>
<name>A0A4Q5LBN1_9BACT</name>
<dbReference type="EMBL" id="SEWE01000016">
    <property type="protein sequence ID" value="RYU79910.1"/>
    <property type="molecule type" value="Genomic_DNA"/>
</dbReference>
<protein>
    <submittedName>
        <fullName evidence="1">Uncharacterized protein</fullName>
    </submittedName>
</protein>
<dbReference type="Proteomes" id="UP000294155">
    <property type="component" value="Unassembled WGS sequence"/>
</dbReference>
<evidence type="ECO:0000313" key="1">
    <source>
        <dbReference type="EMBL" id="RYU79910.1"/>
    </source>
</evidence>
<evidence type="ECO:0000313" key="2">
    <source>
        <dbReference type="Proteomes" id="UP000294155"/>
    </source>
</evidence>
<gene>
    <name evidence="1" type="ORF">EWM57_09500</name>
</gene>
<reference evidence="1 2" key="1">
    <citation type="submission" date="2019-02" db="EMBL/GenBank/DDBJ databases">
        <title>Bacterial novel species isolated from soil.</title>
        <authorList>
            <person name="Jung H.-Y."/>
        </authorList>
    </citation>
    <scope>NUCLEOTIDE SEQUENCE [LARGE SCALE GENOMIC DNA]</scope>
    <source>
        <strain evidence="1 2">1-3-3-3</strain>
    </source>
</reference>
<keyword evidence="2" id="KW-1185">Reference proteome</keyword>
<dbReference type="OrthoDB" id="885131at2"/>
<organism evidence="1 2">
    <name type="scientific">Hymenobacter persicinus</name>
    <dbReference type="NCBI Taxonomy" id="2025506"/>
    <lineage>
        <taxon>Bacteria</taxon>
        <taxon>Pseudomonadati</taxon>
        <taxon>Bacteroidota</taxon>
        <taxon>Cytophagia</taxon>
        <taxon>Cytophagales</taxon>
        <taxon>Hymenobacteraceae</taxon>
        <taxon>Hymenobacter</taxon>
    </lineage>
</organism>
<comment type="caution">
    <text evidence="1">The sequence shown here is derived from an EMBL/GenBank/DDBJ whole genome shotgun (WGS) entry which is preliminary data.</text>
</comment>
<accession>A0A4Q5LBN1</accession>
<sequence length="140" mass="15609">MTNSIITFSAAYDDGLGIFDVTIRHRAIEAHMHFYGEPDAWNQFGKQLLSFPRSAVDCVTFEAGSNAQDQDFLILQAYCYNAGGHSALKVVVADNHNDPSRYRLEFSIPAEPASLNKLGRLLSGWQIENNSEIVWEAQVS</sequence>
<proteinExistence type="predicted"/>